<evidence type="ECO:0000313" key="4">
    <source>
        <dbReference type="Proteomes" id="UP000076858"/>
    </source>
</evidence>
<evidence type="ECO:0000259" key="2">
    <source>
        <dbReference type="Pfam" id="PF10551"/>
    </source>
</evidence>
<feature type="compositionally biased region" description="Acidic residues" evidence="1">
    <location>
        <begin position="504"/>
        <end position="519"/>
    </location>
</feature>
<organism evidence="3 4">
    <name type="scientific">Daphnia magna</name>
    <dbReference type="NCBI Taxonomy" id="35525"/>
    <lineage>
        <taxon>Eukaryota</taxon>
        <taxon>Metazoa</taxon>
        <taxon>Ecdysozoa</taxon>
        <taxon>Arthropoda</taxon>
        <taxon>Crustacea</taxon>
        <taxon>Branchiopoda</taxon>
        <taxon>Diplostraca</taxon>
        <taxon>Cladocera</taxon>
        <taxon>Anomopoda</taxon>
        <taxon>Daphniidae</taxon>
        <taxon>Daphnia</taxon>
    </lineage>
</organism>
<dbReference type="PANTHER" id="PTHR47160">
    <property type="entry name" value="PUTATIVE-RELATED"/>
    <property type="match status" value="1"/>
</dbReference>
<evidence type="ECO:0000313" key="3">
    <source>
        <dbReference type="EMBL" id="KZS18495.1"/>
    </source>
</evidence>
<feature type="region of interest" description="Disordered" evidence="1">
    <location>
        <begin position="554"/>
        <end position="667"/>
    </location>
</feature>
<dbReference type="InterPro" id="IPR018289">
    <property type="entry name" value="MULE_transposase_dom"/>
</dbReference>
<dbReference type="EMBL" id="LRGB01000512">
    <property type="protein sequence ID" value="KZS18495.1"/>
    <property type="molecule type" value="Genomic_DNA"/>
</dbReference>
<dbReference type="AlphaFoldDB" id="A0A162P3V3"/>
<sequence length="743" mass="85614">MGSLQTPQTAEDASMPANWLGQFLVAMAEAVDEVRQHIRVTVVPGTRKNSYRYNTECGFIFYKKDMRLIGCHCKITMRDGVFTQNGEHNHDAQFEEQHRAAAVNECLELARAPRMGRQGPKRIVEIARSVHREARIALNPALERRIQREKRSNQPLPPTSIDDMMESMAYHPVFKETIRGDLFFHGTVRSDEDDDVPGVGLIFISLLLLGQLGEATSMHLDGTFHTVPALFYQLLTIHVIVHNKAFPVAFVLMTRKTRHLYTSVLRFIIRMYEDRFPENPITINDIVTDFELALMGAVSDVIDVESRGCWFHYGQAIIRKSGMLHLNRNYRRGGAVAHIIQEIIGLALLPAERIYEGFEDIRRSHRRRLALESRETRQAMNSLYAYWTGYWLGTVTPERFSCNGKENRTNNFVESWHRWFNKRCVHSHLNVWDFIDELKEAEESKSRDFLAAENGHQIGRGSTPAQRKRNRRITRNSSLLEDGHLTIREFLERTRKTFNVPLPAEDEAAEDELNEEEAPEDRQSDVSNEDIADVPFAHGRQRFRAGVRLTERQRRAMERRNRAAARHNRREIFENLFPRNETPPPVSPTPDSPPARLDSPPAHPATPPTHPDTPPFPVRPLTPVVSPFRPEAPEIHPAPVTPERSPIRPQTPDTHFPSMASPAGLMSADTCPRKVRQRHRKKYLRIRPLRSIQHDPEKILQQRILALRANRVREHDELRVLIREEIVDHQRRAVARNPSPPNI</sequence>
<dbReference type="Pfam" id="PF10551">
    <property type="entry name" value="MULE"/>
    <property type="match status" value="1"/>
</dbReference>
<feature type="compositionally biased region" description="Pro residues" evidence="1">
    <location>
        <begin position="601"/>
        <end position="620"/>
    </location>
</feature>
<reference evidence="3 4" key="1">
    <citation type="submission" date="2016-03" db="EMBL/GenBank/DDBJ databases">
        <title>EvidentialGene: Evidence-directed Construction of Genes on Genomes.</title>
        <authorList>
            <person name="Gilbert D.G."/>
            <person name="Choi J.-H."/>
            <person name="Mockaitis K."/>
            <person name="Colbourne J."/>
            <person name="Pfrender M."/>
        </authorList>
    </citation>
    <scope>NUCLEOTIDE SEQUENCE [LARGE SCALE GENOMIC DNA]</scope>
    <source>
        <strain evidence="3 4">Xinb3</strain>
        <tissue evidence="3">Complete organism</tissue>
    </source>
</reference>
<keyword evidence="4" id="KW-1185">Reference proteome</keyword>
<dbReference type="OrthoDB" id="6363445at2759"/>
<feature type="region of interest" description="Disordered" evidence="1">
    <location>
        <begin position="498"/>
        <end position="539"/>
    </location>
</feature>
<dbReference type="Proteomes" id="UP000076858">
    <property type="component" value="Unassembled WGS sequence"/>
</dbReference>
<protein>
    <recommendedName>
        <fullName evidence="2">MULE transposase domain-containing protein</fullName>
    </recommendedName>
</protein>
<gene>
    <name evidence="3" type="ORF">APZ42_015025</name>
</gene>
<evidence type="ECO:0000256" key="1">
    <source>
        <dbReference type="SAM" id="MobiDB-lite"/>
    </source>
</evidence>
<name>A0A162P3V3_9CRUS</name>
<feature type="domain" description="MULE transposase" evidence="2">
    <location>
        <begin position="218"/>
        <end position="312"/>
    </location>
</feature>
<comment type="caution">
    <text evidence="3">The sequence shown here is derived from an EMBL/GenBank/DDBJ whole genome shotgun (WGS) entry which is preliminary data.</text>
</comment>
<feature type="compositionally biased region" description="Pro residues" evidence="1">
    <location>
        <begin position="581"/>
        <end position="593"/>
    </location>
</feature>
<dbReference type="PANTHER" id="PTHR47160:SF10">
    <property type="entry name" value="MULE TRANSPOSASE DOMAIN-CONTAINING PROTEIN"/>
    <property type="match status" value="1"/>
</dbReference>
<accession>A0A162P3V3</accession>
<feature type="region of interest" description="Disordered" evidence="1">
    <location>
        <begin position="450"/>
        <end position="476"/>
    </location>
</feature>
<proteinExistence type="predicted"/>